<evidence type="ECO:0000256" key="1">
    <source>
        <dbReference type="SAM" id="MobiDB-lite"/>
    </source>
</evidence>
<protein>
    <submittedName>
        <fullName evidence="3">Uncharacterized protein</fullName>
    </submittedName>
</protein>
<feature type="compositionally biased region" description="Basic and acidic residues" evidence="1">
    <location>
        <begin position="516"/>
        <end position="529"/>
    </location>
</feature>
<keyword evidence="2" id="KW-1133">Transmembrane helix</keyword>
<evidence type="ECO:0000313" key="4">
    <source>
        <dbReference type="Proteomes" id="UP001218218"/>
    </source>
</evidence>
<name>A0AAD6ZI20_9AGAR</name>
<feature type="compositionally biased region" description="Basic and acidic residues" evidence="1">
    <location>
        <begin position="478"/>
        <end position="494"/>
    </location>
</feature>
<evidence type="ECO:0000256" key="2">
    <source>
        <dbReference type="SAM" id="Phobius"/>
    </source>
</evidence>
<organism evidence="3 4">
    <name type="scientific">Mycena albidolilacea</name>
    <dbReference type="NCBI Taxonomy" id="1033008"/>
    <lineage>
        <taxon>Eukaryota</taxon>
        <taxon>Fungi</taxon>
        <taxon>Dikarya</taxon>
        <taxon>Basidiomycota</taxon>
        <taxon>Agaricomycotina</taxon>
        <taxon>Agaricomycetes</taxon>
        <taxon>Agaricomycetidae</taxon>
        <taxon>Agaricales</taxon>
        <taxon>Marasmiineae</taxon>
        <taxon>Mycenaceae</taxon>
        <taxon>Mycena</taxon>
    </lineage>
</organism>
<feature type="transmembrane region" description="Helical" evidence="2">
    <location>
        <begin position="12"/>
        <end position="33"/>
    </location>
</feature>
<feature type="region of interest" description="Disordered" evidence="1">
    <location>
        <begin position="478"/>
        <end position="529"/>
    </location>
</feature>
<sequence>MALSAITRSPTARVYNLRFLLLANIPLMVQVILELHDLDQYPQPISASHFSAFSCSIVICVHHILAVFKWPMRGLAVIDLGTVVIEIGVLVSLLPGSVVDPRGWMIISLPLLLLPLLISLVFRLITVFGTEERVLTQRLRFLGCCARSHPPYTPLSIILNRSLTRPLVRGESRYIVVSRALVLSCIALGVPAFGIYATIIVPVNTLVSTRTIRNADWPGSPNNATILIRSDFGGQPPAGGFKGQILATLNDPKLRKINCPASQLFDLPPEYGDFFVCPYGWFGIAKISISIVFPSEIDEAYVHLRCNPERCDEGLAPLPLLPGSHLFGMLTWSQRQRAAHSGPAFVYNPEIYALQPDPSNVPRARSALLTLRLPYSVPAKYLQDTADTSYLSGIATFGGFWTFVNGAFALFFGANVVYFMFGRRPLSALGVVHLFQRRALVRRWHEDFPAIHTEGGLPGSENAGIVAFIRERLVDLGEDPRGLSKDPKDTEERAPPPVSLPLEMIHGRESANQGMQEDHHRQIPDYLSERPVESYLQRSGYILDETPLLTTPPKRE</sequence>
<feature type="transmembrane region" description="Helical" evidence="2">
    <location>
        <begin position="180"/>
        <end position="203"/>
    </location>
</feature>
<gene>
    <name evidence="3" type="ORF">DFH08DRAFT_817791</name>
</gene>
<feature type="transmembrane region" description="Helical" evidence="2">
    <location>
        <begin position="400"/>
        <end position="421"/>
    </location>
</feature>
<feature type="transmembrane region" description="Helical" evidence="2">
    <location>
        <begin position="106"/>
        <end position="130"/>
    </location>
</feature>
<evidence type="ECO:0000313" key="3">
    <source>
        <dbReference type="EMBL" id="KAJ7323219.1"/>
    </source>
</evidence>
<reference evidence="3" key="1">
    <citation type="submission" date="2023-03" db="EMBL/GenBank/DDBJ databases">
        <title>Massive genome expansion in bonnet fungi (Mycena s.s.) driven by repeated elements and novel gene families across ecological guilds.</title>
        <authorList>
            <consortium name="Lawrence Berkeley National Laboratory"/>
            <person name="Harder C.B."/>
            <person name="Miyauchi S."/>
            <person name="Viragh M."/>
            <person name="Kuo A."/>
            <person name="Thoen E."/>
            <person name="Andreopoulos B."/>
            <person name="Lu D."/>
            <person name="Skrede I."/>
            <person name="Drula E."/>
            <person name="Henrissat B."/>
            <person name="Morin E."/>
            <person name="Kohler A."/>
            <person name="Barry K."/>
            <person name="LaButti K."/>
            <person name="Morin E."/>
            <person name="Salamov A."/>
            <person name="Lipzen A."/>
            <person name="Mereny Z."/>
            <person name="Hegedus B."/>
            <person name="Baldrian P."/>
            <person name="Stursova M."/>
            <person name="Weitz H."/>
            <person name="Taylor A."/>
            <person name="Grigoriev I.V."/>
            <person name="Nagy L.G."/>
            <person name="Martin F."/>
            <person name="Kauserud H."/>
        </authorList>
    </citation>
    <scope>NUCLEOTIDE SEQUENCE</scope>
    <source>
        <strain evidence="3">CBHHK002</strain>
    </source>
</reference>
<keyword evidence="2" id="KW-0812">Transmembrane</keyword>
<proteinExistence type="predicted"/>
<feature type="transmembrane region" description="Helical" evidence="2">
    <location>
        <begin position="75"/>
        <end position="94"/>
    </location>
</feature>
<keyword evidence="4" id="KW-1185">Reference proteome</keyword>
<feature type="transmembrane region" description="Helical" evidence="2">
    <location>
        <begin position="45"/>
        <end position="68"/>
    </location>
</feature>
<dbReference type="Proteomes" id="UP001218218">
    <property type="component" value="Unassembled WGS sequence"/>
</dbReference>
<comment type="caution">
    <text evidence="3">The sequence shown here is derived from an EMBL/GenBank/DDBJ whole genome shotgun (WGS) entry which is preliminary data.</text>
</comment>
<dbReference type="AlphaFoldDB" id="A0AAD6ZI20"/>
<dbReference type="EMBL" id="JARIHO010000047">
    <property type="protein sequence ID" value="KAJ7323219.1"/>
    <property type="molecule type" value="Genomic_DNA"/>
</dbReference>
<keyword evidence="2" id="KW-0472">Membrane</keyword>
<accession>A0AAD6ZI20</accession>